<feature type="chain" id="PRO_5040282540" evidence="1">
    <location>
        <begin position="18"/>
        <end position="246"/>
    </location>
</feature>
<evidence type="ECO:0000256" key="1">
    <source>
        <dbReference type="SAM" id="SignalP"/>
    </source>
</evidence>
<reference evidence="2" key="1">
    <citation type="submission" date="2019-07" db="EMBL/GenBank/DDBJ databases">
        <title>Hyphodiscus hymeniophilus genome sequencing and assembly.</title>
        <authorList>
            <person name="Kramer G."/>
            <person name="Nodwell J."/>
        </authorList>
    </citation>
    <scope>NUCLEOTIDE SEQUENCE</scope>
    <source>
        <strain evidence="2">ATCC 34498</strain>
    </source>
</reference>
<keyword evidence="1" id="KW-0732">Signal</keyword>
<proteinExistence type="predicted"/>
<name>A0A9P6VQR4_9HELO</name>
<evidence type="ECO:0000313" key="3">
    <source>
        <dbReference type="Proteomes" id="UP000785200"/>
    </source>
</evidence>
<comment type="caution">
    <text evidence="2">The sequence shown here is derived from an EMBL/GenBank/DDBJ whole genome shotgun (WGS) entry which is preliminary data.</text>
</comment>
<dbReference type="EMBL" id="VNKQ01000003">
    <property type="protein sequence ID" value="KAG0652089.1"/>
    <property type="molecule type" value="Genomic_DNA"/>
</dbReference>
<sequence length="246" mass="27059">MLFTTLTTLGLATLAASAPQFQSRYERDLETRDLAHAVERGLVWMPRSLEARKKNSNNNDDIITITQLEETQLTVVQRGQEVQLTEIVEDKLVIIDQTKKNKDNIRKNHYKNRNSNVNTVVIVVTTIIDERDQSNVRTRYMTHQVQSNEEIIEQQIVIVSEAVAMTIGGSGSTGTAVQPASPTGTGSIAPVIMTYDPSAAPSVSNCTMILPAGVSAPSFDNTQVDQDPAIIIEENQAVFVEFVQSS</sequence>
<dbReference type="AlphaFoldDB" id="A0A9P6VQR4"/>
<evidence type="ECO:0000313" key="2">
    <source>
        <dbReference type="EMBL" id="KAG0652089.1"/>
    </source>
</evidence>
<keyword evidence="3" id="KW-1185">Reference proteome</keyword>
<feature type="signal peptide" evidence="1">
    <location>
        <begin position="1"/>
        <end position="17"/>
    </location>
</feature>
<dbReference type="Proteomes" id="UP000785200">
    <property type="component" value="Unassembled WGS sequence"/>
</dbReference>
<gene>
    <name evidence="2" type="ORF">D0Z07_1386</name>
</gene>
<accession>A0A9P6VQR4</accession>
<protein>
    <submittedName>
        <fullName evidence="2">Uncharacterized protein</fullName>
    </submittedName>
</protein>
<organism evidence="2 3">
    <name type="scientific">Hyphodiscus hymeniophilus</name>
    <dbReference type="NCBI Taxonomy" id="353542"/>
    <lineage>
        <taxon>Eukaryota</taxon>
        <taxon>Fungi</taxon>
        <taxon>Dikarya</taxon>
        <taxon>Ascomycota</taxon>
        <taxon>Pezizomycotina</taxon>
        <taxon>Leotiomycetes</taxon>
        <taxon>Helotiales</taxon>
        <taxon>Hyphodiscaceae</taxon>
        <taxon>Hyphodiscus</taxon>
    </lineage>
</organism>
<dbReference type="OrthoDB" id="4851124at2759"/>